<dbReference type="PANTHER" id="PTHR46733">
    <property type="entry name" value="26.5 KDA HEAT SHOCK PROTEIN, MITOCHONDRIAL"/>
    <property type="match status" value="1"/>
</dbReference>
<organism evidence="6 7">
    <name type="scientific">Ananas comosus</name>
    <name type="common">Pineapple</name>
    <name type="synonym">Ananas ananas</name>
    <dbReference type="NCBI Taxonomy" id="4615"/>
    <lineage>
        <taxon>Eukaryota</taxon>
        <taxon>Viridiplantae</taxon>
        <taxon>Streptophyta</taxon>
        <taxon>Embryophyta</taxon>
        <taxon>Tracheophyta</taxon>
        <taxon>Spermatophyta</taxon>
        <taxon>Magnoliopsida</taxon>
        <taxon>Liliopsida</taxon>
        <taxon>Poales</taxon>
        <taxon>Bromeliaceae</taxon>
        <taxon>Bromelioideae</taxon>
        <taxon>Ananas</taxon>
    </lineage>
</organism>
<dbReference type="SUPFAM" id="SSF49764">
    <property type="entry name" value="HSP20-like chaperones"/>
    <property type="match status" value="1"/>
</dbReference>
<name>A0A199UXC9_ANACO</name>
<dbReference type="Proteomes" id="UP000092600">
    <property type="component" value="Unassembled WGS sequence"/>
</dbReference>
<evidence type="ECO:0000256" key="2">
    <source>
        <dbReference type="PROSITE-ProRule" id="PRU00285"/>
    </source>
</evidence>
<sequence>MATAVAQYSLCPVFALSSKNSARSVVTLPTSSSSSSSSSYKVRRHQRRGLVTALAAEEKQESPVLNVEVQDHSGKSSSTAVERRKTPGRRRSAFELAPFGLVDPFSPMKTVRQMLDTVDQLFEDAMTYPGLGSDVRTPWDVMEDDKEVKMRFDVPGLSKEELRVAVEDDNVLVVRGERKEEEGGEAEDAWWKGWKESSYYTRVVLPDNCDVSQVKAALQNGVLLVTVPKKNVERNVIDVQIE</sequence>
<dbReference type="GO" id="GO:0009408">
    <property type="term" value="P:response to heat"/>
    <property type="evidence" value="ECO:0007669"/>
    <property type="project" value="InterPro"/>
</dbReference>
<comment type="caution">
    <text evidence="6">The sequence shown here is derived from an EMBL/GenBank/DDBJ whole genome shotgun (WGS) entry which is preliminary data.</text>
</comment>
<dbReference type="AlphaFoldDB" id="A0A199UXC9"/>
<gene>
    <name evidence="6" type="ORF">ACMD2_20533</name>
</gene>
<dbReference type="CDD" id="cd06464">
    <property type="entry name" value="ACD_sHsps-like"/>
    <property type="match status" value="1"/>
</dbReference>
<dbReference type="STRING" id="4615.A0A199UXC9"/>
<reference evidence="6 7" key="1">
    <citation type="journal article" date="2016" name="DNA Res.">
        <title>The draft genome of MD-2 pineapple using hybrid error correction of long reads.</title>
        <authorList>
            <person name="Redwan R.M."/>
            <person name="Saidin A."/>
            <person name="Kumar S.V."/>
        </authorList>
    </citation>
    <scope>NUCLEOTIDE SEQUENCE [LARGE SCALE GENOMIC DNA]</scope>
    <source>
        <strain evidence="7">cv. MD2</strain>
        <tissue evidence="6">Leaf</tissue>
    </source>
</reference>
<dbReference type="PANTHER" id="PTHR46733:SF4">
    <property type="entry name" value="HEAT SHOCK PROTEIN 21, CHLOROPLASTIC"/>
    <property type="match status" value="1"/>
</dbReference>
<dbReference type="Pfam" id="PF00011">
    <property type="entry name" value="HSP20"/>
    <property type="match status" value="1"/>
</dbReference>
<accession>A0A199UXC9</accession>
<evidence type="ECO:0000256" key="1">
    <source>
        <dbReference type="ARBA" id="ARBA00023016"/>
    </source>
</evidence>
<comment type="similarity">
    <text evidence="2 3">Belongs to the small heat shock protein (HSP20) family.</text>
</comment>
<dbReference type="EMBL" id="LSRQ01004431">
    <property type="protein sequence ID" value="OAY69453.1"/>
    <property type="molecule type" value="Genomic_DNA"/>
</dbReference>
<protein>
    <submittedName>
        <fullName evidence="6">26.7 kDa heat shock protein, chloroplastic</fullName>
    </submittedName>
</protein>
<evidence type="ECO:0000313" key="7">
    <source>
        <dbReference type="Proteomes" id="UP000092600"/>
    </source>
</evidence>
<dbReference type="PROSITE" id="PS01031">
    <property type="entry name" value="SHSP"/>
    <property type="match status" value="1"/>
</dbReference>
<feature type="domain" description="SHSP" evidence="5">
    <location>
        <begin position="130"/>
        <end position="242"/>
    </location>
</feature>
<proteinExistence type="inferred from homology"/>
<evidence type="ECO:0000256" key="4">
    <source>
        <dbReference type="SAM" id="MobiDB-lite"/>
    </source>
</evidence>
<evidence type="ECO:0000313" key="6">
    <source>
        <dbReference type="EMBL" id="OAY69453.1"/>
    </source>
</evidence>
<feature type="region of interest" description="Disordered" evidence="4">
    <location>
        <begin position="61"/>
        <end position="89"/>
    </location>
</feature>
<dbReference type="InterPro" id="IPR008978">
    <property type="entry name" value="HSP20-like_chaperone"/>
</dbReference>
<keyword evidence="1 6" id="KW-0346">Stress response</keyword>
<dbReference type="InterPro" id="IPR044587">
    <property type="entry name" value="HSP21-like"/>
</dbReference>
<dbReference type="Gene3D" id="2.60.40.790">
    <property type="match status" value="1"/>
</dbReference>
<evidence type="ECO:0000256" key="3">
    <source>
        <dbReference type="RuleBase" id="RU003616"/>
    </source>
</evidence>
<dbReference type="InterPro" id="IPR002068">
    <property type="entry name" value="A-crystallin/Hsp20_dom"/>
</dbReference>
<evidence type="ECO:0000259" key="5">
    <source>
        <dbReference type="PROSITE" id="PS01031"/>
    </source>
</evidence>